<dbReference type="RefSeq" id="WP_094891071.1">
    <property type="nucleotide sequence ID" value="NZ_CP029426.2"/>
</dbReference>
<dbReference type="AlphaFoldDB" id="A0A2U8Q520"/>
<evidence type="ECO:0000313" key="1">
    <source>
        <dbReference type="EMBL" id="AWM04445.1"/>
    </source>
</evidence>
<dbReference type="Gene3D" id="1.20.1220.20">
    <property type="entry name" value="Uncharcterised protein PF01724"/>
    <property type="match status" value="1"/>
</dbReference>
<protein>
    <submittedName>
        <fullName evidence="1">DUF29 domain-containing protein</fullName>
    </submittedName>
</protein>
<dbReference type="PANTHER" id="PTHR34235:SF4">
    <property type="entry name" value="SLR0291 PROTEIN"/>
    <property type="match status" value="1"/>
</dbReference>
<gene>
    <name evidence="1" type="ORF">CIT40_01515</name>
</gene>
<accession>A0A2U8Q520</accession>
<keyword evidence="2" id="KW-1185">Reference proteome</keyword>
<dbReference type="Pfam" id="PF01724">
    <property type="entry name" value="DUF29"/>
    <property type="match status" value="1"/>
</dbReference>
<evidence type="ECO:0000313" key="2">
    <source>
        <dbReference type="Proteomes" id="UP000215884"/>
    </source>
</evidence>
<dbReference type="PANTHER" id="PTHR34235">
    <property type="entry name" value="SLR1203 PROTEIN-RELATED"/>
    <property type="match status" value="1"/>
</dbReference>
<reference evidence="1 2" key="2">
    <citation type="journal article" date="2019" name="Int. J. Syst. Evol. Microbiol.">
        <title>Description and complete genome sequence of Bradyrhizobium amphicarpaeae sp. nov., harbouring photosystem and nitrogen-fixation genes.</title>
        <authorList>
            <person name="Bromfield E.S.P."/>
            <person name="Cloutier S."/>
            <person name="Nguyen H.D.T."/>
        </authorList>
    </citation>
    <scope>NUCLEOTIDE SEQUENCE [LARGE SCALE GENOMIC DNA]</scope>
    <source>
        <strain evidence="1 2">39S1MB</strain>
    </source>
</reference>
<proteinExistence type="predicted"/>
<reference evidence="1 2" key="1">
    <citation type="journal article" date="2017" name="Syst. Appl. Microbiol.">
        <title>Soybeans inoculated with root zone soils of Canadian native legumes harbour diverse and novel Bradyrhizobium spp. that possess agricultural potential.</title>
        <authorList>
            <person name="Bromfield E.S.P."/>
            <person name="Cloutier S."/>
            <person name="Tambong J.T."/>
            <person name="Tran Thi T.V."/>
        </authorList>
    </citation>
    <scope>NUCLEOTIDE SEQUENCE [LARGE SCALE GENOMIC DNA]</scope>
    <source>
        <strain evidence="1 2">39S1MB</strain>
    </source>
</reference>
<sequence length="167" mass="18984">MSTTTSKVRPGSNETSTAPARYEDDLYGWVEAQIALLKAGRLTEVDAENIAEELADAGHDQYDKLESALSVLMMHLLKWDHQATHRSRSWVNTVHEQRKRITRVLRKNPSLKSRIPEATEEGYEDARDNAAAETGIAKKLFPKVCPYDWSVITTRVIEFDDLRSPEE</sequence>
<dbReference type="InterPro" id="IPR002636">
    <property type="entry name" value="DUF29"/>
</dbReference>
<dbReference type="Proteomes" id="UP000215884">
    <property type="component" value="Chromosome"/>
</dbReference>
<dbReference type="OrthoDB" id="425753at2"/>
<dbReference type="EMBL" id="CP029426">
    <property type="protein sequence ID" value="AWM04445.1"/>
    <property type="molecule type" value="Genomic_DNA"/>
</dbReference>
<name>A0A2U8Q520_9BRAD</name>
<dbReference type="KEGG" id="brq:CIT40_01515"/>
<organism evidence="1 2">
    <name type="scientific">Bradyrhizobium amphicarpaeae</name>
    <dbReference type="NCBI Taxonomy" id="1404768"/>
    <lineage>
        <taxon>Bacteria</taxon>
        <taxon>Pseudomonadati</taxon>
        <taxon>Pseudomonadota</taxon>
        <taxon>Alphaproteobacteria</taxon>
        <taxon>Hyphomicrobiales</taxon>
        <taxon>Nitrobacteraceae</taxon>
        <taxon>Bradyrhizobium</taxon>
    </lineage>
</organism>